<dbReference type="EMBL" id="HF920634">
    <property type="protein sequence ID" value="CCV01857.1"/>
    <property type="molecule type" value="Genomic_DNA"/>
</dbReference>
<proteinExistence type="predicted"/>
<name>W8W198_9VIRU</name>
<organism evidence="1 2">
    <name type="scientific">Invertebrate iridescent virus 22</name>
    <dbReference type="NCBI Taxonomy" id="345198"/>
    <lineage>
        <taxon>Viruses</taxon>
        <taxon>Varidnaviria</taxon>
        <taxon>Bamfordvirae</taxon>
        <taxon>Nucleocytoviricota</taxon>
        <taxon>Megaviricetes</taxon>
        <taxon>Pimascovirales</taxon>
        <taxon>Pimascovirales incertae sedis</taxon>
        <taxon>Iridoviridae</taxon>
        <taxon>Betairidovirinae</taxon>
        <taxon>Chloriridovirus</taxon>
        <taxon>Chloriridovirus simulium1</taxon>
    </lineage>
</organism>
<dbReference type="KEGG" id="vg:18501563"/>
<accession>W8W198</accession>
<dbReference type="GeneID" id="18501563"/>
<dbReference type="RefSeq" id="YP_009010774.1">
    <property type="nucleotide sequence ID" value="NC_023615.1"/>
</dbReference>
<sequence>MNLKMNWLLLKRKRNRFEGLEHHRLEDHLQHRFEGLEHHRLEDHLQHRFEGLEHHRLEDHLQHRFNLNLYLNQLIVQV</sequence>
<reference evidence="1 2" key="1">
    <citation type="submission" date="2013-03" db="EMBL/GenBank/DDBJ databases">
        <title>Genomic and evolutionary features of invertebrate iridoviruse.</title>
        <authorList>
            <person name="Piegu B."/>
            <person name="Guizard S."/>
            <person name="Bideshi D."/>
            <person name="Spears T."/>
            <person name="Federici B."/>
            <person name="Bigot Y."/>
        </authorList>
    </citation>
    <scope>NUCLEOTIDE SEQUENCE [LARGE SCALE GENOMIC DNA]</scope>
    <source>
        <strain evidence="1">IIV22Aberystwyth</strain>
    </source>
</reference>
<gene>
    <name evidence="1" type="primary">013R</name>
    <name evidence="1" type="ORF">IIV22A_013R</name>
</gene>
<dbReference type="Proteomes" id="UP000141616">
    <property type="component" value="Segment"/>
</dbReference>
<evidence type="ECO:0000313" key="2">
    <source>
        <dbReference type="Proteomes" id="UP000141616"/>
    </source>
</evidence>
<protein>
    <submittedName>
        <fullName evidence="1">Uncharacterized protein</fullName>
    </submittedName>
</protein>
<evidence type="ECO:0000313" key="1">
    <source>
        <dbReference type="EMBL" id="CCV01857.1"/>
    </source>
</evidence>